<protein>
    <submittedName>
        <fullName evidence="1">Uncharacterized protein</fullName>
    </submittedName>
</protein>
<dbReference type="Gene3D" id="2.60.40.10">
    <property type="entry name" value="Immunoglobulins"/>
    <property type="match status" value="1"/>
</dbReference>
<comment type="caution">
    <text evidence="1">The sequence shown here is derived from an EMBL/GenBank/DDBJ whole genome shotgun (WGS) entry which is preliminary data.</text>
</comment>
<dbReference type="InterPro" id="IPR013783">
    <property type="entry name" value="Ig-like_fold"/>
</dbReference>
<sequence>MTSDSIFRISISQRWNCKMTPKNKKNILLQTLLILMLSMGMLLQGCGGKEEETQSQQTVKEEERELPAIVITEPRFTELDKTTSSTISLAGLTVKNLESIQWKNNRGGSGIANGTINWRVPEVTLQPGENTITISARDLDTGEVYTAQLKITYEPVKLLGNLIIKPDTIYIDEKNEMVAQISITPNPKLNKNKVEIYRTYKDGKNMYLLGLLTDNGDLKNGDQVANDNIWSCKFGLARGKEAREGLKRVGQTADELSQLWGLFDKDVGTQISLRVDAYLLEKDGSFATVYSNIASVHVQKR</sequence>
<gene>
    <name evidence="1" type="ORF">LCGC14_2597140</name>
</gene>
<evidence type="ECO:0000313" key="1">
    <source>
        <dbReference type="EMBL" id="KKL06328.1"/>
    </source>
</evidence>
<name>A0A0F9D2K9_9ZZZZ</name>
<proteinExistence type="predicted"/>
<organism evidence="1">
    <name type="scientific">marine sediment metagenome</name>
    <dbReference type="NCBI Taxonomy" id="412755"/>
    <lineage>
        <taxon>unclassified sequences</taxon>
        <taxon>metagenomes</taxon>
        <taxon>ecological metagenomes</taxon>
    </lineage>
</organism>
<accession>A0A0F9D2K9</accession>
<dbReference type="EMBL" id="LAZR01043754">
    <property type="protein sequence ID" value="KKL06328.1"/>
    <property type="molecule type" value="Genomic_DNA"/>
</dbReference>
<dbReference type="AlphaFoldDB" id="A0A0F9D2K9"/>
<feature type="non-terminal residue" evidence="1">
    <location>
        <position position="301"/>
    </location>
</feature>
<reference evidence="1" key="1">
    <citation type="journal article" date="2015" name="Nature">
        <title>Complex archaea that bridge the gap between prokaryotes and eukaryotes.</title>
        <authorList>
            <person name="Spang A."/>
            <person name="Saw J.H."/>
            <person name="Jorgensen S.L."/>
            <person name="Zaremba-Niedzwiedzka K."/>
            <person name="Martijn J."/>
            <person name="Lind A.E."/>
            <person name="van Eijk R."/>
            <person name="Schleper C."/>
            <person name="Guy L."/>
            <person name="Ettema T.J."/>
        </authorList>
    </citation>
    <scope>NUCLEOTIDE SEQUENCE</scope>
</reference>